<dbReference type="AlphaFoldDB" id="A0A024VAM4"/>
<organism evidence="2 3">
    <name type="scientific">Plasmodium falciparum Vietnam Oak-Knoll</name>
    <name type="common">FVO</name>
    <dbReference type="NCBI Taxonomy" id="1036723"/>
    <lineage>
        <taxon>Eukaryota</taxon>
        <taxon>Sar</taxon>
        <taxon>Alveolata</taxon>
        <taxon>Apicomplexa</taxon>
        <taxon>Aconoidasida</taxon>
        <taxon>Haemosporida</taxon>
        <taxon>Plasmodiidae</taxon>
        <taxon>Plasmodium</taxon>
        <taxon>Plasmodium (Laverania)</taxon>
    </lineage>
</organism>
<evidence type="ECO:0008006" key="4">
    <source>
        <dbReference type="Google" id="ProtNLM"/>
    </source>
</evidence>
<dbReference type="Proteomes" id="UP000030690">
    <property type="component" value="Unassembled WGS sequence"/>
</dbReference>
<dbReference type="EMBL" id="KI925068">
    <property type="protein sequence ID" value="ETW19225.1"/>
    <property type="molecule type" value="Genomic_DNA"/>
</dbReference>
<proteinExistence type="predicted"/>
<accession>A0A024VAM4</accession>
<sequence length="467" mass="53286">MNKLLLFCLFLYSVVAVRPYKERYGNVSKHLDNEFKKRNPDGGKPFNLKENINYVRKNNYELYVDANGELKQQNYNVNEPRQVLKKNMDKFRYLINDLEVLFGVYELNARDKEKVLRETLKKESLCFTIAGLVSNSLNQINVEDSPIYGLLIQGERDRNYEVNNTLDIYVILSNISVPLGSFFFPEMKRAPYQLPYLVGHYDSRSGIKNKSISYLCPLPEFLIDVMRTTKYGLKFNFNGTDLDVKELFPVTLTNTLETASLLPVQKEDSYKNERNVLLGILQNISKDIPYRKVVDRGVQGNGIINPEERILASKSFSSSRENIKNFVSNSGKSSLDTSSMALYFLALSQNLFERTRNAVPSSNRLTNITVTNVQTNNAGYLTHYTLKLGLENSRSLTVEGLVNGKNIFVPKGIQNIETVVSYDVPYTWGIMVSPQEGFSYIFGNLVFDIAKSFSYNVNNLSSFVRSP</sequence>
<evidence type="ECO:0000256" key="1">
    <source>
        <dbReference type="SAM" id="SignalP"/>
    </source>
</evidence>
<dbReference type="OrthoDB" id="374222at2759"/>
<evidence type="ECO:0000313" key="2">
    <source>
        <dbReference type="EMBL" id="ETW19225.1"/>
    </source>
</evidence>
<protein>
    <recommendedName>
        <fullName evidence="4">Secreted ookinete protein</fullName>
    </recommendedName>
</protein>
<reference evidence="2 3" key="1">
    <citation type="submission" date="2013-02" db="EMBL/GenBank/DDBJ databases">
        <title>The Genome Annotation of Plasmodium falciparum Vietnam Oak-Knoll (FVO).</title>
        <authorList>
            <consortium name="The Broad Institute Genome Sequencing Platform"/>
            <consortium name="The Broad Institute Genome Sequencing Center for Infectious Disease"/>
            <person name="Neafsey D."/>
            <person name="Hoffman S."/>
            <person name="Volkman S."/>
            <person name="Rosenthal P."/>
            <person name="Walker B."/>
            <person name="Young S.K."/>
            <person name="Zeng Q."/>
            <person name="Gargeya S."/>
            <person name="Fitzgerald M."/>
            <person name="Haas B."/>
            <person name="Abouelleil A."/>
            <person name="Allen A.W."/>
            <person name="Alvarado L."/>
            <person name="Arachchi H.M."/>
            <person name="Berlin A.M."/>
            <person name="Chapman S.B."/>
            <person name="Gainer-Dewar J."/>
            <person name="Goldberg J."/>
            <person name="Griggs A."/>
            <person name="Gujja S."/>
            <person name="Hansen M."/>
            <person name="Howarth C."/>
            <person name="Imamovic A."/>
            <person name="Ireland A."/>
            <person name="Larimer J."/>
            <person name="McCowan C."/>
            <person name="Murphy C."/>
            <person name="Pearson M."/>
            <person name="Poon T.W."/>
            <person name="Priest M."/>
            <person name="Roberts A."/>
            <person name="Saif S."/>
            <person name="Shea T."/>
            <person name="Sisk P."/>
            <person name="Sykes S."/>
            <person name="Wortman J."/>
            <person name="Nusbaum C."/>
            <person name="Birren B."/>
        </authorList>
    </citation>
    <scope>NUCLEOTIDE SEQUENCE [LARGE SCALE GENOMIC DNA]</scope>
    <source>
        <strain evidence="3">Vietnam Oak-Knoll (FVO)</strain>
    </source>
</reference>
<feature type="signal peptide" evidence="1">
    <location>
        <begin position="1"/>
        <end position="16"/>
    </location>
</feature>
<gene>
    <name evidence="2" type="ORF">PFFVO_01798</name>
</gene>
<feature type="chain" id="PRO_5001538916" description="Secreted ookinete protein" evidence="1">
    <location>
        <begin position="17"/>
        <end position="467"/>
    </location>
</feature>
<name>A0A024VAM4_PLAFA</name>
<reference evidence="2 3" key="2">
    <citation type="submission" date="2013-02" db="EMBL/GenBank/DDBJ databases">
        <title>The Genome Sequence of Plasmodium falciparum Vietnam Oak-Knoll (FVO).</title>
        <authorList>
            <consortium name="The Broad Institute Genome Sequencing Platform"/>
            <consortium name="The Broad Institute Genome Sequencing Center for Infectious Disease"/>
            <person name="Neafsey D."/>
            <person name="Cheeseman I."/>
            <person name="Volkman S."/>
            <person name="Adams J."/>
            <person name="Walker B."/>
            <person name="Young S.K."/>
            <person name="Zeng Q."/>
            <person name="Gargeya S."/>
            <person name="Fitzgerald M."/>
            <person name="Haas B."/>
            <person name="Abouelleil A."/>
            <person name="Alvarado L."/>
            <person name="Arachchi H.M."/>
            <person name="Berlin A.M."/>
            <person name="Chapman S.B."/>
            <person name="Dewar J."/>
            <person name="Goldberg J."/>
            <person name="Griggs A."/>
            <person name="Gujja S."/>
            <person name="Hansen M."/>
            <person name="Howarth C."/>
            <person name="Imamovic A."/>
            <person name="Larimer J."/>
            <person name="McCowan C."/>
            <person name="Murphy C."/>
            <person name="Neiman D."/>
            <person name="Pearson M."/>
            <person name="Priest M."/>
            <person name="Roberts A."/>
            <person name="Saif S."/>
            <person name="Shea T."/>
            <person name="Sisk P."/>
            <person name="Sykes S."/>
            <person name="Wortman J."/>
            <person name="Nusbaum C."/>
            <person name="Birren B."/>
        </authorList>
    </citation>
    <scope>NUCLEOTIDE SEQUENCE [LARGE SCALE GENOMIC DNA]</scope>
    <source>
        <strain evidence="3">Vietnam Oak-Knoll (FVO)</strain>
    </source>
</reference>
<keyword evidence="1" id="KW-0732">Signal</keyword>
<evidence type="ECO:0000313" key="3">
    <source>
        <dbReference type="Proteomes" id="UP000030690"/>
    </source>
</evidence>